<keyword evidence="4" id="KW-1185">Reference proteome</keyword>
<dbReference type="InterPro" id="IPR017969">
    <property type="entry name" value="Heavy-metal-associated_CS"/>
</dbReference>
<dbReference type="EMBL" id="LFBV01000002">
    <property type="protein sequence ID" value="OKH94934.1"/>
    <property type="molecule type" value="Genomic_DNA"/>
</dbReference>
<dbReference type="GO" id="GO:0005507">
    <property type="term" value="F:copper ion binding"/>
    <property type="evidence" value="ECO:0007669"/>
    <property type="project" value="InterPro"/>
</dbReference>
<dbReference type="InterPro" id="IPR006121">
    <property type="entry name" value="HMA_dom"/>
</dbReference>
<protein>
    <submittedName>
        <fullName evidence="3">Copper-binding protein</fullName>
    </submittedName>
</protein>
<evidence type="ECO:0000259" key="2">
    <source>
        <dbReference type="PROSITE" id="PS50846"/>
    </source>
</evidence>
<dbReference type="Proteomes" id="UP000186455">
    <property type="component" value="Unassembled WGS sequence"/>
</dbReference>
<sequence length="93" mass="9410">MSSCCTSDGSCSTGTTTETITEARTTVYQVTGMTCGHCESSVSKAVGDVDGVLSVDVDVKAGLVTLRSLADPDDALIAKAVDEAGYEVTGRAA</sequence>
<dbReference type="PRINTS" id="PR00944">
    <property type="entry name" value="CUEXPORT"/>
</dbReference>
<evidence type="ECO:0000313" key="4">
    <source>
        <dbReference type="Proteomes" id="UP000186455"/>
    </source>
</evidence>
<comment type="caution">
    <text evidence="3">The sequence shown here is derived from an EMBL/GenBank/DDBJ whole genome shotgun (WGS) entry which is preliminary data.</text>
</comment>
<dbReference type="RefSeq" id="WP_073787088.1">
    <property type="nucleotide sequence ID" value="NZ_CP108638.1"/>
</dbReference>
<dbReference type="InterPro" id="IPR000428">
    <property type="entry name" value="Cu-bd"/>
</dbReference>
<accession>A0A1Q4VAQ9</accession>
<evidence type="ECO:0000313" key="3">
    <source>
        <dbReference type="EMBL" id="OKH94934.1"/>
    </source>
</evidence>
<proteinExistence type="predicted"/>
<dbReference type="PROSITE" id="PS01047">
    <property type="entry name" value="HMA_1"/>
    <property type="match status" value="1"/>
</dbReference>
<dbReference type="GO" id="GO:0006825">
    <property type="term" value="P:copper ion transport"/>
    <property type="evidence" value="ECO:0007669"/>
    <property type="project" value="InterPro"/>
</dbReference>
<dbReference type="Pfam" id="PF00403">
    <property type="entry name" value="HMA"/>
    <property type="match status" value="1"/>
</dbReference>
<name>A0A1Q4VAQ9_9ACTN</name>
<keyword evidence="1" id="KW-0479">Metal-binding</keyword>
<dbReference type="Gene3D" id="3.30.70.100">
    <property type="match status" value="1"/>
</dbReference>
<gene>
    <name evidence="3" type="ORF">AB852_12405</name>
</gene>
<dbReference type="AlphaFoldDB" id="A0A1Q4VAQ9"/>
<dbReference type="CDD" id="cd00371">
    <property type="entry name" value="HMA"/>
    <property type="match status" value="1"/>
</dbReference>
<organism evidence="3 4">
    <name type="scientific">Streptomyces uncialis</name>
    <dbReference type="NCBI Taxonomy" id="1048205"/>
    <lineage>
        <taxon>Bacteria</taxon>
        <taxon>Bacillati</taxon>
        <taxon>Actinomycetota</taxon>
        <taxon>Actinomycetes</taxon>
        <taxon>Kitasatosporales</taxon>
        <taxon>Streptomycetaceae</taxon>
        <taxon>Streptomyces</taxon>
    </lineage>
</organism>
<evidence type="ECO:0000256" key="1">
    <source>
        <dbReference type="ARBA" id="ARBA00022723"/>
    </source>
</evidence>
<dbReference type="STRING" id="1048205.AB852_12405"/>
<reference evidence="3 4" key="1">
    <citation type="submission" date="2015-06" db="EMBL/GenBank/DDBJ databases">
        <title>Cloning and characterization of the uncialamcin biosynthetic gene cluster.</title>
        <authorList>
            <person name="Yan X."/>
            <person name="Huang T."/>
            <person name="Ge H."/>
            <person name="Shen B."/>
        </authorList>
    </citation>
    <scope>NUCLEOTIDE SEQUENCE [LARGE SCALE GENOMIC DNA]</scope>
    <source>
        <strain evidence="3 4">DCA2648</strain>
    </source>
</reference>
<dbReference type="PROSITE" id="PS50846">
    <property type="entry name" value="HMA_2"/>
    <property type="match status" value="1"/>
</dbReference>
<dbReference type="InterPro" id="IPR036163">
    <property type="entry name" value="HMA_dom_sf"/>
</dbReference>
<feature type="domain" description="HMA" evidence="2">
    <location>
        <begin position="24"/>
        <end position="89"/>
    </location>
</feature>
<dbReference type="SUPFAM" id="SSF55008">
    <property type="entry name" value="HMA, heavy metal-associated domain"/>
    <property type="match status" value="1"/>
</dbReference>